<evidence type="ECO:0000256" key="4">
    <source>
        <dbReference type="ARBA" id="ARBA00022692"/>
    </source>
</evidence>
<gene>
    <name evidence="9" type="ORF">EGT74_14280</name>
</gene>
<evidence type="ECO:0000256" key="5">
    <source>
        <dbReference type="ARBA" id="ARBA00023136"/>
    </source>
</evidence>
<dbReference type="InterPro" id="IPR036942">
    <property type="entry name" value="Beta-barrel_TonB_sf"/>
</dbReference>
<keyword evidence="3 7" id="KW-1134">Transmembrane beta strand</keyword>
<evidence type="ECO:0000313" key="9">
    <source>
        <dbReference type="EMBL" id="RPE08228.1"/>
    </source>
</evidence>
<keyword evidence="5 7" id="KW-0472">Membrane</keyword>
<evidence type="ECO:0000256" key="3">
    <source>
        <dbReference type="ARBA" id="ARBA00022452"/>
    </source>
</evidence>
<dbReference type="Gene3D" id="2.170.130.10">
    <property type="entry name" value="TonB-dependent receptor, plug domain"/>
    <property type="match status" value="1"/>
</dbReference>
<dbReference type="InterPro" id="IPR012910">
    <property type="entry name" value="Plug_dom"/>
</dbReference>
<dbReference type="Gene3D" id="2.40.170.20">
    <property type="entry name" value="TonB-dependent receptor, beta-barrel domain"/>
    <property type="match status" value="1"/>
</dbReference>
<dbReference type="SUPFAM" id="SSF56935">
    <property type="entry name" value="Porins"/>
    <property type="match status" value="1"/>
</dbReference>
<comment type="similarity">
    <text evidence="7">Belongs to the TonB-dependent receptor family.</text>
</comment>
<evidence type="ECO:0000256" key="6">
    <source>
        <dbReference type="ARBA" id="ARBA00023237"/>
    </source>
</evidence>
<dbReference type="InterPro" id="IPR023997">
    <property type="entry name" value="TonB-dep_OMP_SusC/RagA_CS"/>
</dbReference>
<dbReference type="InterPro" id="IPR023996">
    <property type="entry name" value="TonB-dep_OMP_SusC/RagA"/>
</dbReference>
<dbReference type="AlphaFoldDB" id="A0A3N4PKZ7"/>
<accession>A0A3N4PKZ7</accession>
<sequence>MRTNFITKIKSMLFLNALYQHKVFWRAMKLSTSLLLIGFLHVSATARSQRVSITGRNLPLTDVFKAIQRQSGYVVFYNYELLQKTVPVTVSAKAMPVEELLKQVLVQQGLEFSIEDKTIFLQRRPRIPVPAAEDPAITITGRVTDEQGRPLAGVSVTLKGTGRGTQTNDQGEFFLRDVAPRSVLVLSSIGFDRQEVPVGGRTSFSLRLQAVASKLEAVQVVNTGYQSISAERATGSFSFISPARLEGKLKPDLRSALEGQAAGVVVTKDGNIEIRGISTVTAEKKPLLVIDGYPTQGDLESINIDNIESITVLKDAVAASIYGARSSNGVIVITTKKGRPGAMRVQYRGSTGITLKPQVSYLNRASASDYIDAEIDLFNQDPNSYLTTYNNYGSISEVNYLLLSKAQGWLTAREADDRINGLRSRDAAAELEKHYFRHQFTQQHNISLTGGGEKSSLNAAIRYISNGNNAIGNSDNRVILDFKNDWRPMKNLGVGLFTNVSYATAKQPARSWQDLLGFSSTALIQPYSQLIDPATGQPQNVFTKNKRKDDRYAAIAGLKPMHYNPLGDLMLETTNSQNLLLRFGGNIQATLLPGLTAEAGGSWSRGYVNSRSVYDKNAYRMRLGYNDATSIANPAKHYIPDGAMVNESRNTSQFYMLRGQLGFNRNFGEKHYVTAIAGMEISQSKLDNNAYPTRFGYNDQAGIFSTFNYADYNAGVYNSDMLGTSRPTASLGAYAYNDNRFVSWYANGSYEFDNRFIVSGSVRLDQTNFFGTDPRYRYKPLWSAGATYKLANEKFFSVPWINKLNIRGSYGINGNISLNNGPFLIIQPGSFSTLTGDVSYSIASPPNKSLRWEKTKVTNFGVDAAFLRNRIKTTVDYYRKFSEDVLASDAIDPTLGFSSQVKNAGRILNEGIEVSVEADIFKRKDFAWNAYFIFAYNKNTVTEYNVRYIYPSSLTNGAIRKEGDPLDAIYAYRYAGLDNNGVAQFYDRTGKKTGGGNAEVGDLVYAGTLRPPFVTSITNTFSYRNFDLSFMVIARLGNVLRKDAFTGSNYINKHVSERWRKPGDEAHTIYPKLTAWNMDMFYFPYSDILVESASFLKLRDVTLSYSLPAKRLQRAGIKESKLYFQSRNLLMLTANSDKRDPEISELNGSGTGAFTEQGFTTLPLRPELYIGLMLTL</sequence>
<evidence type="ECO:0000313" key="10">
    <source>
        <dbReference type="Proteomes" id="UP000278351"/>
    </source>
</evidence>
<dbReference type="Proteomes" id="UP000278351">
    <property type="component" value="Unassembled WGS sequence"/>
</dbReference>
<evidence type="ECO:0000256" key="1">
    <source>
        <dbReference type="ARBA" id="ARBA00004571"/>
    </source>
</evidence>
<feature type="domain" description="TonB-dependent receptor plug" evidence="8">
    <location>
        <begin position="231"/>
        <end position="330"/>
    </location>
</feature>
<evidence type="ECO:0000256" key="2">
    <source>
        <dbReference type="ARBA" id="ARBA00022448"/>
    </source>
</evidence>
<keyword evidence="10" id="KW-1185">Reference proteome</keyword>
<protein>
    <submittedName>
        <fullName evidence="9">SusC/RagA family TonB-linked outer membrane protein</fullName>
    </submittedName>
</protein>
<proteinExistence type="inferred from homology"/>
<keyword evidence="6 7" id="KW-0998">Cell outer membrane</keyword>
<dbReference type="PROSITE" id="PS52016">
    <property type="entry name" value="TONB_DEPENDENT_REC_3"/>
    <property type="match status" value="1"/>
</dbReference>
<dbReference type="InterPro" id="IPR039426">
    <property type="entry name" value="TonB-dep_rcpt-like"/>
</dbReference>
<comment type="subcellular location">
    <subcellularLocation>
        <location evidence="1 7">Cell outer membrane</location>
        <topology evidence="1 7">Multi-pass membrane protein</topology>
    </subcellularLocation>
</comment>
<dbReference type="GO" id="GO:0009279">
    <property type="term" value="C:cell outer membrane"/>
    <property type="evidence" value="ECO:0007669"/>
    <property type="project" value="UniProtKB-SubCell"/>
</dbReference>
<dbReference type="InterPro" id="IPR037066">
    <property type="entry name" value="Plug_dom_sf"/>
</dbReference>
<dbReference type="EMBL" id="RPDH01000002">
    <property type="protein sequence ID" value="RPE08228.1"/>
    <property type="molecule type" value="Genomic_DNA"/>
</dbReference>
<dbReference type="NCBIfam" id="TIGR04057">
    <property type="entry name" value="SusC_RagA_signa"/>
    <property type="match status" value="1"/>
</dbReference>
<dbReference type="NCBIfam" id="TIGR04056">
    <property type="entry name" value="OMP_RagA_SusC"/>
    <property type="match status" value="1"/>
</dbReference>
<name>A0A3N4PKZ7_9BACT</name>
<comment type="caution">
    <text evidence="9">The sequence shown here is derived from an EMBL/GenBank/DDBJ whole genome shotgun (WGS) entry which is preliminary data.</text>
</comment>
<dbReference type="SUPFAM" id="SSF49464">
    <property type="entry name" value="Carboxypeptidase regulatory domain-like"/>
    <property type="match status" value="1"/>
</dbReference>
<dbReference type="InterPro" id="IPR008969">
    <property type="entry name" value="CarboxyPept-like_regulatory"/>
</dbReference>
<reference evidence="9 10" key="1">
    <citation type="submission" date="2018-11" db="EMBL/GenBank/DDBJ databases">
        <title>Chitinophaga lutea sp.nov., isolate from arsenic contaminated soil.</title>
        <authorList>
            <person name="Zong Y."/>
        </authorList>
    </citation>
    <scope>NUCLEOTIDE SEQUENCE [LARGE SCALE GENOMIC DNA]</scope>
    <source>
        <strain evidence="9 10">ZY74</strain>
    </source>
</reference>
<dbReference type="Pfam" id="PF07715">
    <property type="entry name" value="Plug"/>
    <property type="match status" value="1"/>
</dbReference>
<dbReference type="Pfam" id="PF13715">
    <property type="entry name" value="CarbopepD_reg_2"/>
    <property type="match status" value="1"/>
</dbReference>
<dbReference type="Gene3D" id="3.55.50.30">
    <property type="match status" value="1"/>
</dbReference>
<dbReference type="Gene3D" id="2.60.40.1120">
    <property type="entry name" value="Carboxypeptidase-like, regulatory domain"/>
    <property type="match status" value="1"/>
</dbReference>
<evidence type="ECO:0000256" key="7">
    <source>
        <dbReference type="PROSITE-ProRule" id="PRU01360"/>
    </source>
</evidence>
<organism evidence="9 10">
    <name type="scientific">Chitinophaga lutea</name>
    <dbReference type="NCBI Taxonomy" id="2488634"/>
    <lineage>
        <taxon>Bacteria</taxon>
        <taxon>Pseudomonadati</taxon>
        <taxon>Bacteroidota</taxon>
        <taxon>Chitinophagia</taxon>
        <taxon>Chitinophagales</taxon>
        <taxon>Chitinophagaceae</taxon>
        <taxon>Chitinophaga</taxon>
    </lineage>
</organism>
<keyword evidence="4 7" id="KW-0812">Transmembrane</keyword>
<keyword evidence="2 7" id="KW-0813">Transport</keyword>
<evidence type="ECO:0000259" key="8">
    <source>
        <dbReference type="Pfam" id="PF07715"/>
    </source>
</evidence>